<name>A0A853MIR7_9CYAN</name>
<keyword evidence="1" id="KW-0596">Phosphopantetheine</keyword>
<evidence type="ECO:0000313" key="4">
    <source>
        <dbReference type="EMBL" id="OBU77374.1"/>
    </source>
</evidence>
<dbReference type="GO" id="GO:0031177">
    <property type="term" value="F:phosphopantetheine binding"/>
    <property type="evidence" value="ECO:0007669"/>
    <property type="project" value="InterPro"/>
</dbReference>
<organism evidence="4 5">
    <name type="scientific">Cylindrospermopsis raciborskii CS-505</name>
    <dbReference type="NCBI Taxonomy" id="533240"/>
    <lineage>
        <taxon>Bacteria</taxon>
        <taxon>Bacillati</taxon>
        <taxon>Cyanobacteriota</taxon>
        <taxon>Cyanophyceae</taxon>
        <taxon>Nostocales</taxon>
        <taxon>Aphanizomenonaceae</taxon>
        <taxon>Cylindrospermopsis</taxon>
    </lineage>
</organism>
<dbReference type="RefSeq" id="WP_006277778.1">
    <property type="nucleotide sequence ID" value="NZ_ACYA01000047.1"/>
</dbReference>
<evidence type="ECO:0000259" key="3">
    <source>
        <dbReference type="PROSITE" id="PS50075"/>
    </source>
</evidence>
<dbReference type="Pfam" id="PF07993">
    <property type="entry name" value="NAD_binding_4"/>
    <property type="match status" value="1"/>
</dbReference>
<proteinExistence type="predicted"/>
<dbReference type="NCBIfam" id="TIGR01746">
    <property type="entry name" value="Thioester-redct"/>
    <property type="match status" value="1"/>
</dbReference>
<dbReference type="Gene3D" id="3.40.50.720">
    <property type="entry name" value="NAD(P)-binding Rossmann-like Domain"/>
    <property type="match status" value="1"/>
</dbReference>
<dbReference type="EMBL" id="LYXA01000001">
    <property type="protein sequence ID" value="OBU77374.1"/>
    <property type="molecule type" value="Genomic_DNA"/>
</dbReference>
<dbReference type="InterPro" id="IPR009081">
    <property type="entry name" value="PP-bd_ACP"/>
</dbReference>
<accession>A0A853MIR7</accession>
<dbReference type="AlphaFoldDB" id="A0A853MIR7"/>
<dbReference type="InterPro" id="IPR020806">
    <property type="entry name" value="PKS_PP-bd"/>
</dbReference>
<dbReference type="CDD" id="cd05235">
    <property type="entry name" value="SDR_e1"/>
    <property type="match status" value="1"/>
</dbReference>
<dbReference type="InterPro" id="IPR013120">
    <property type="entry name" value="FAR_NAD-bd"/>
</dbReference>
<reference evidence="4 5" key="1">
    <citation type="submission" date="2016-05" db="EMBL/GenBank/DDBJ databases">
        <title>First complete genome of the cyanobacterium Cylindrospermopsis raciborskii CS505, containing a circular chromosome and a single extrachromosomal element.</title>
        <authorList>
            <person name="Fuentes J."/>
            <person name="Tamames J."/>
            <person name="Allen E."/>
            <person name="Plominski A."/>
            <person name="Vasquez M."/>
        </authorList>
    </citation>
    <scope>NUCLEOTIDE SEQUENCE [LARGE SCALE GENOMIC DNA]</scope>
    <source>
        <strain evidence="4 5">CS505</strain>
    </source>
</reference>
<sequence length="507" mass="56804">MSLTNTLTTYSSEEIQSFMVHNLAELLGKTSQEIDVDEHLENYGLDSAQAMVIISKLEDLLGFKPSPVLLWHYPTIATLAQRLSEEKAGGSQPDNQGNNVDIPIPFLDLGAEAVLDSTIQPVGSYMVPLANPKNILITGATGYLGAFIIKELLAETQANIYCLVRAKNVNEAQDKLIHNLQQYGIWEDQYQEQYLKRLVPVVGDLSLPLLGITKEEFDQLAANVDTIYHSGALLNYVYPYSALKSANVLGTQEVLRLACQTKVKPVHYVSSVAVFESSVYAGKVVSEQDSFDDWQGIFLGYSQTKWVAEKLVKIARDRGLPVTIYRPPLIAGDSKTGICNTHDFINLMIKGCLQMGCFPDVDYMLDMSPVDYVSKAVVYLSREETSIGKAFHLQHPQPASLKSLVEWIRTFGFKLEMISYEEWQNKLANITDQENPLYTLKPFLLERWSKEKITIPDLYLQSRRPVISCEETLTALKGSSIICPQIDSQLLITYTSYLMQTGFLSLI</sequence>
<dbReference type="SUPFAM" id="SSF47336">
    <property type="entry name" value="ACP-like"/>
    <property type="match status" value="1"/>
</dbReference>
<gene>
    <name evidence="4" type="ORF">A9P98_14625</name>
</gene>
<dbReference type="PANTHER" id="PTHR44845:SF6">
    <property type="entry name" value="BETA-ALANINE-ACTIVATING ENZYME"/>
    <property type="match status" value="1"/>
</dbReference>
<protein>
    <submittedName>
        <fullName evidence="4">Polyketide synthase</fullName>
    </submittedName>
</protein>
<dbReference type="Gene3D" id="1.10.1200.10">
    <property type="entry name" value="ACP-like"/>
    <property type="match status" value="1"/>
</dbReference>
<feature type="domain" description="Carrier" evidence="3">
    <location>
        <begin position="10"/>
        <end position="87"/>
    </location>
</feature>
<comment type="caution">
    <text evidence="4">The sequence shown here is derived from an EMBL/GenBank/DDBJ whole genome shotgun (WGS) entry which is preliminary data.</text>
</comment>
<keyword evidence="2" id="KW-0597">Phosphoprotein</keyword>
<dbReference type="SUPFAM" id="SSF51735">
    <property type="entry name" value="NAD(P)-binding Rossmann-fold domains"/>
    <property type="match status" value="1"/>
</dbReference>
<dbReference type="Proteomes" id="UP000093903">
    <property type="component" value="Unassembled WGS sequence"/>
</dbReference>
<evidence type="ECO:0000256" key="2">
    <source>
        <dbReference type="ARBA" id="ARBA00022553"/>
    </source>
</evidence>
<dbReference type="PROSITE" id="PS50075">
    <property type="entry name" value="CARRIER"/>
    <property type="match status" value="1"/>
</dbReference>
<dbReference type="PANTHER" id="PTHR44845">
    <property type="entry name" value="CARRIER DOMAIN-CONTAINING PROTEIN"/>
    <property type="match status" value="1"/>
</dbReference>
<evidence type="ECO:0000256" key="1">
    <source>
        <dbReference type="ARBA" id="ARBA00022450"/>
    </source>
</evidence>
<dbReference type="Pfam" id="PF00550">
    <property type="entry name" value="PP-binding"/>
    <property type="match status" value="1"/>
</dbReference>
<dbReference type="InterPro" id="IPR036291">
    <property type="entry name" value="NAD(P)-bd_dom_sf"/>
</dbReference>
<evidence type="ECO:0000313" key="5">
    <source>
        <dbReference type="Proteomes" id="UP000093903"/>
    </source>
</evidence>
<dbReference type="SMART" id="SM00823">
    <property type="entry name" value="PKS_PP"/>
    <property type="match status" value="1"/>
</dbReference>
<dbReference type="InterPro" id="IPR010080">
    <property type="entry name" value="Thioester_reductase-like_dom"/>
</dbReference>
<dbReference type="InterPro" id="IPR036736">
    <property type="entry name" value="ACP-like_sf"/>
</dbReference>